<dbReference type="InterPro" id="IPR013083">
    <property type="entry name" value="Znf_RING/FYVE/PHD"/>
</dbReference>
<dbReference type="PANTHER" id="PTHR47162:SF9">
    <property type="entry name" value="PHD FINGER PROTEIN EHD3-LIKE"/>
    <property type="match status" value="1"/>
</dbReference>
<dbReference type="GO" id="GO:0008270">
    <property type="term" value="F:zinc ion binding"/>
    <property type="evidence" value="ECO:0007669"/>
    <property type="project" value="UniProtKB-KW"/>
</dbReference>
<feature type="domain" description="PHD-type" evidence="7">
    <location>
        <begin position="238"/>
        <end position="289"/>
    </location>
</feature>
<keyword evidence="5" id="KW-0175">Coiled coil</keyword>
<proteinExistence type="predicted"/>
<accession>A0A7J7NTU7</accession>
<dbReference type="Pfam" id="PF00628">
    <property type="entry name" value="PHD"/>
    <property type="match status" value="2"/>
</dbReference>
<keyword evidence="3" id="KW-0862">Zinc</keyword>
<dbReference type="PANTHER" id="PTHR47162">
    <property type="entry name" value="OS02G0192300 PROTEIN"/>
    <property type="match status" value="1"/>
</dbReference>
<evidence type="ECO:0000256" key="1">
    <source>
        <dbReference type="ARBA" id="ARBA00022723"/>
    </source>
</evidence>
<keyword evidence="10" id="KW-1185">Reference proteome</keyword>
<dbReference type="SMART" id="SM00249">
    <property type="entry name" value="PHD"/>
    <property type="match status" value="3"/>
</dbReference>
<evidence type="ECO:0000256" key="6">
    <source>
        <dbReference type="SAM" id="MobiDB-lite"/>
    </source>
</evidence>
<feature type="region of interest" description="Disordered" evidence="6">
    <location>
        <begin position="1"/>
        <end position="57"/>
    </location>
</feature>
<evidence type="ECO:0000313" key="9">
    <source>
        <dbReference type="EMBL" id="KAF6170523.1"/>
    </source>
</evidence>
<dbReference type="OrthoDB" id="1903104at2759"/>
<dbReference type="PROSITE" id="PS50016">
    <property type="entry name" value="ZF_PHD_2"/>
    <property type="match status" value="2"/>
</dbReference>
<dbReference type="EMBL" id="JACGCM010000580">
    <property type="protein sequence ID" value="KAF6170523.1"/>
    <property type="molecule type" value="Genomic_DNA"/>
</dbReference>
<feature type="region of interest" description="Disordered" evidence="6">
    <location>
        <begin position="87"/>
        <end position="108"/>
    </location>
</feature>
<comment type="caution">
    <text evidence="9">The sequence shown here is derived from an EMBL/GenBank/DDBJ whole genome shotgun (WGS) entry which is preliminary data.</text>
</comment>
<feature type="domain" description="PHD-type" evidence="7">
    <location>
        <begin position="382"/>
        <end position="432"/>
    </location>
</feature>
<reference evidence="9 10" key="1">
    <citation type="journal article" date="2020" name="IScience">
        <title>Genome Sequencing of the Endangered Kingdonia uniflora (Circaeasteraceae, Ranunculales) Reveals Potential Mechanisms of Evolutionary Specialization.</title>
        <authorList>
            <person name="Sun Y."/>
            <person name="Deng T."/>
            <person name="Zhang A."/>
            <person name="Moore M.J."/>
            <person name="Landis J.B."/>
            <person name="Lin N."/>
            <person name="Zhang H."/>
            <person name="Zhang X."/>
            <person name="Huang J."/>
            <person name="Zhang X."/>
            <person name="Sun H."/>
            <person name="Wang H."/>
        </authorList>
    </citation>
    <scope>NUCLEOTIDE SEQUENCE [LARGE SCALE GENOMIC DNA]</scope>
    <source>
        <strain evidence="9">TB1705</strain>
        <tissue evidence="9">Leaf</tissue>
    </source>
</reference>
<evidence type="ECO:0000259" key="7">
    <source>
        <dbReference type="PROSITE" id="PS50016"/>
    </source>
</evidence>
<name>A0A7J7NTU7_9MAGN</name>
<evidence type="ECO:0000256" key="2">
    <source>
        <dbReference type="ARBA" id="ARBA00022771"/>
    </source>
</evidence>
<dbReference type="InterPro" id="IPR019787">
    <property type="entry name" value="Znf_PHD-finger"/>
</dbReference>
<dbReference type="Proteomes" id="UP000541444">
    <property type="component" value="Unassembled WGS sequence"/>
</dbReference>
<gene>
    <name evidence="9" type="ORF">GIB67_031931</name>
</gene>
<evidence type="ECO:0000256" key="3">
    <source>
        <dbReference type="ARBA" id="ARBA00022833"/>
    </source>
</evidence>
<evidence type="ECO:0000313" key="10">
    <source>
        <dbReference type="Proteomes" id="UP000541444"/>
    </source>
</evidence>
<evidence type="ECO:0008006" key="11">
    <source>
        <dbReference type="Google" id="ProtNLM"/>
    </source>
</evidence>
<keyword evidence="1" id="KW-0479">Metal-binding</keyword>
<evidence type="ECO:0000256" key="4">
    <source>
        <dbReference type="PROSITE-ProRule" id="PRU00175"/>
    </source>
</evidence>
<organism evidence="9 10">
    <name type="scientific">Kingdonia uniflora</name>
    <dbReference type="NCBI Taxonomy" id="39325"/>
    <lineage>
        <taxon>Eukaryota</taxon>
        <taxon>Viridiplantae</taxon>
        <taxon>Streptophyta</taxon>
        <taxon>Embryophyta</taxon>
        <taxon>Tracheophyta</taxon>
        <taxon>Spermatophyta</taxon>
        <taxon>Magnoliopsida</taxon>
        <taxon>Ranunculales</taxon>
        <taxon>Circaeasteraceae</taxon>
        <taxon>Kingdonia</taxon>
    </lineage>
</organism>
<dbReference type="InterPro" id="IPR001841">
    <property type="entry name" value="Znf_RING"/>
</dbReference>
<dbReference type="Gene3D" id="2.30.30.1150">
    <property type="match status" value="1"/>
</dbReference>
<feature type="coiled-coil region" evidence="5">
    <location>
        <begin position="429"/>
        <end position="456"/>
    </location>
</feature>
<protein>
    <recommendedName>
        <fullName evidence="11">PHD finger protein EHD3</fullName>
    </recommendedName>
</protein>
<dbReference type="PROSITE" id="PS01359">
    <property type="entry name" value="ZF_PHD_1"/>
    <property type="match status" value="1"/>
</dbReference>
<feature type="domain" description="RING-type" evidence="8">
    <location>
        <begin position="335"/>
        <end position="383"/>
    </location>
</feature>
<dbReference type="PROSITE" id="PS50089">
    <property type="entry name" value="ZF_RING_2"/>
    <property type="match status" value="1"/>
</dbReference>
<dbReference type="InterPro" id="IPR011011">
    <property type="entry name" value="Znf_FYVE_PHD"/>
</dbReference>
<sequence length="476" mass="52432">MLVEKRSCCSDPGGANGTLFEEGSDGLRTYKRRKNSSSCSEGNHKDDKMGSAMSQEPLNCDKPMNKCSLQLPKDVGVSNSVNAAKEQVGVTSDGSKNEANNQENSQDVTEQCQRVFHDIITSEKFGSICQLLPGVMLDSVSQFESVNKKMSQGAYEQCPKLFSDDIDQVWRKLEKIGSEMASLARDLSGISRTLYLEQVGALAKDICGRGKHEDCVESLESDRNSKPDNAEVFGAKKVCACMHCGAKADGKNCLVCDSCEGIYHISCIDTAAEDIPSSSSWYCIKCTASGIESPHENCVVCDRLSEPKNIETNQLVIIDLEEESDLCADSVSETCRICQSGVADGKKLRLCGHDQCPNKYYHVSCLTSSELRSYGPRWYCPSCICRECLTDKDDEDIVLCDGCDHAYHIYCMEPPLTSIPRGKWFCRACDEGIQAIKKVKKAYENIERENRSAKSVDILLSAAEKLKSQEILQGSD</sequence>
<dbReference type="InterPro" id="IPR019786">
    <property type="entry name" value="Zinc_finger_PHD-type_CS"/>
</dbReference>
<evidence type="ECO:0000256" key="5">
    <source>
        <dbReference type="SAM" id="Coils"/>
    </source>
</evidence>
<dbReference type="SUPFAM" id="SSF57903">
    <property type="entry name" value="FYVE/PHD zinc finger"/>
    <property type="match status" value="3"/>
</dbReference>
<dbReference type="InterPro" id="IPR001965">
    <property type="entry name" value="Znf_PHD"/>
</dbReference>
<keyword evidence="2 4" id="KW-0863">Zinc-finger</keyword>
<dbReference type="Gene3D" id="3.30.40.10">
    <property type="entry name" value="Zinc/RING finger domain, C3HC4 (zinc finger)"/>
    <property type="match status" value="2"/>
</dbReference>
<feature type="compositionally biased region" description="Polar residues" evidence="6">
    <location>
        <begin position="89"/>
        <end position="108"/>
    </location>
</feature>
<dbReference type="AlphaFoldDB" id="A0A7J7NTU7"/>
<evidence type="ECO:0000259" key="8">
    <source>
        <dbReference type="PROSITE" id="PS50089"/>
    </source>
</evidence>